<dbReference type="OrthoDB" id="7546511at2"/>
<comment type="caution">
    <text evidence="1">The sequence shown here is derived from an EMBL/GenBank/DDBJ whole genome shotgun (WGS) entry which is preliminary data.</text>
</comment>
<gene>
    <name evidence="1" type="ORF">C8J25_102301</name>
</gene>
<reference evidence="1 2" key="1">
    <citation type="submission" date="2018-04" db="EMBL/GenBank/DDBJ databases">
        <title>Genomic Encyclopedia of Type Strains, Phase III (KMG-III): the genomes of soil and plant-associated and newly described type strains.</title>
        <authorList>
            <person name="Whitman W."/>
        </authorList>
    </citation>
    <scope>NUCLEOTIDE SEQUENCE [LARGE SCALE GENOMIC DNA]</scope>
    <source>
        <strain evidence="1 2">MA-olki</strain>
    </source>
</reference>
<dbReference type="NCBIfam" id="NF047650">
    <property type="entry name" value="lipo_NMCC_0638"/>
    <property type="match status" value="1"/>
</dbReference>
<dbReference type="AlphaFoldDB" id="A0A2T5U9M6"/>
<protein>
    <submittedName>
        <fullName evidence="1">Uncharacterized protein</fullName>
    </submittedName>
</protein>
<accession>A0A2T5U9M6</accession>
<dbReference type="RefSeq" id="WP_107953265.1">
    <property type="nucleotide sequence ID" value="NZ_QAYE01000002.1"/>
</dbReference>
<dbReference type="EMBL" id="QAYE01000002">
    <property type="protein sequence ID" value="PTW48211.1"/>
    <property type="molecule type" value="Genomic_DNA"/>
</dbReference>
<sequence>MSLLLALLTITTTPAAEERLSRLTKLYEDICLHRFPDDKGVEAMMIARGARELSKSDVKVTMRDDPARAWDLNDEGATLWIEYPPFHACSVRWSAPDIGNMDAYRAIAKTYEDAIGGFVPISPMDGDQGDIHIHAVGETRTLPDKTSESLFFFEQRITDPKRLAAGETGFTLRFVHQYAPPEPGSAN</sequence>
<evidence type="ECO:0000313" key="2">
    <source>
        <dbReference type="Proteomes" id="UP000244013"/>
    </source>
</evidence>
<name>A0A2T5U9M6_9SPHN</name>
<evidence type="ECO:0000313" key="1">
    <source>
        <dbReference type="EMBL" id="PTW48211.1"/>
    </source>
</evidence>
<proteinExistence type="predicted"/>
<organism evidence="1 2">
    <name type="scientific">Sphingomonas faeni</name>
    <dbReference type="NCBI Taxonomy" id="185950"/>
    <lineage>
        <taxon>Bacteria</taxon>
        <taxon>Pseudomonadati</taxon>
        <taxon>Pseudomonadota</taxon>
        <taxon>Alphaproteobacteria</taxon>
        <taxon>Sphingomonadales</taxon>
        <taxon>Sphingomonadaceae</taxon>
        <taxon>Sphingomonas</taxon>
    </lineage>
</organism>
<dbReference type="Proteomes" id="UP000244013">
    <property type="component" value="Unassembled WGS sequence"/>
</dbReference>
<dbReference type="GeneID" id="91005332"/>